<dbReference type="PANTHER" id="PTHR11022">
    <property type="entry name" value="PEPTIDOGLYCAN RECOGNITION PROTEIN"/>
    <property type="match status" value="1"/>
</dbReference>
<name>A0ABW3SKX1_9BACT</name>
<dbReference type="PANTHER" id="PTHR11022:SF41">
    <property type="entry name" value="PEPTIDOGLYCAN-RECOGNITION PROTEIN LC-RELATED"/>
    <property type="match status" value="1"/>
</dbReference>
<dbReference type="InterPro" id="IPR006619">
    <property type="entry name" value="PGRP_domain_met/bac"/>
</dbReference>
<dbReference type="InterPro" id="IPR036505">
    <property type="entry name" value="Amidase/PGRP_sf"/>
</dbReference>
<dbReference type="Pfam" id="PF01510">
    <property type="entry name" value="Amidase_2"/>
    <property type="match status" value="1"/>
</dbReference>
<dbReference type="CDD" id="cd06583">
    <property type="entry name" value="PGRP"/>
    <property type="match status" value="1"/>
</dbReference>
<protein>
    <submittedName>
        <fullName evidence="4">Peptidoglycan recognition family protein</fullName>
    </submittedName>
</protein>
<gene>
    <name evidence="4" type="ORF">ACFQ2O_01495</name>
</gene>
<dbReference type="PROSITE" id="PS51257">
    <property type="entry name" value="PROKAR_LIPOPROTEIN"/>
    <property type="match status" value="1"/>
</dbReference>
<dbReference type="EMBL" id="JBHTLD010000006">
    <property type="protein sequence ID" value="MFD1184861.1"/>
    <property type="molecule type" value="Genomic_DNA"/>
</dbReference>
<accession>A0ABW3SKX1</accession>
<sequence length="203" mass="22607">MKYTCLLQLLACSFLGCQQVANKRLVPENVAYLPREEWGAKAPVLPMREHQLTRITIHHTGTNQNPGRSLTEKMRTLQNFSQKDSPLASGKMKKAWADIPYHLYIGVNGEVAQGRELKYVGDSNTPYDPAGHLLVVVEGNFETEETTPQQLESLRIVVPALAERFQIAADSIGGHKDFALTSCPGRGLYAELPHLRELVSAQR</sequence>
<comment type="caution">
    <text evidence="4">The sequence shown here is derived from an EMBL/GenBank/DDBJ whole genome shotgun (WGS) entry which is preliminary data.</text>
</comment>
<comment type="similarity">
    <text evidence="1">Belongs to the N-acetylmuramoyl-L-alanine amidase 2 family.</text>
</comment>
<dbReference type="InterPro" id="IPR002502">
    <property type="entry name" value="Amidase_domain"/>
</dbReference>
<proteinExistence type="inferred from homology"/>
<evidence type="ECO:0000259" key="3">
    <source>
        <dbReference type="SMART" id="SM00701"/>
    </source>
</evidence>
<dbReference type="Proteomes" id="UP001597094">
    <property type="component" value="Unassembled WGS sequence"/>
</dbReference>
<dbReference type="SMART" id="SM00644">
    <property type="entry name" value="Ami_2"/>
    <property type="match status" value="1"/>
</dbReference>
<dbReference type="InterPro" id="IPR015510">
    <property type="entry name" value="PGRP"/>
</dbReference>
<dbReference type="Gene3D" id="3.40.80.10">
    <property type="entry name" value="Peptidoglycan recognition protein-like"/>
    <property type="match status" value="1"/>
</dbReference>
<dbReference type="SMART" id="SM00701">
    <property type="entry name" value="PGRP"/>
    <property type="match status" value="1"/>
</dbReference>
<keyword evidence="5" id="KW-1185">Reference proteome</keyword>
<evidence type="ECO:0000313" key="4">
    <source>
        <dbReference type="EMBL" id="MFD1184861.1"/>
    </source>
</evidence>
<reference evidence="5" key="1">
    <citation type="journal article" date="2019" name="Int. J. Syst. Evol. Microbiol.">
        <title>The Global Catalogue of Microorganisms (GCM) 10K type strain sequencing project: providing services to taxonomists for standard genome sequencing and annotation.</title>
        <authorList>
            <consortium name="The Broad Institute Genomics Platform"/>
            <consortium name="The Broad Institute Genome Sequencing Center for Infectious Disease"/>
            <person name="Wu L."/>
            <person name="Ma J."/>
        </authorList>
    </citation>
    <scope>NUCLEOTIDE SEQUENCE [LARGE SCALE GENOMIC DNA]</scope>
    <source>
        <strain evidence="5">JCM 31319</strain>
    </source>
</reference>
<evidence type="ECO:0000313" key="5">
    <source>
        <dbReference type="Proteomes" id="UP001597094"/>
    </source>
</evidence>
<evidence type="ECO:0000259" key="2">
    <source>
        <dbReference type="SMART" id="SM00644"/>
    </source>
</evidence>
<evidence type="ECO:0000256" key="1">
    <source>
        <dbReference type="ARBA" id="ARBA00007553"/>
    </source>
</evidence>
<dbReference type="RefSeq" id="WP_377522346.1">
    <property type="nucleotide sequence ID" value="NZ_JBHTLD010000006.1"/>
</dbReference>
<organism evidence="4 5">
    <name type="scientific">Pontibacter rugosus</name>
    <dbReference type="NCBI Taxonomy" id="1745966"/>
    <lineage>
        <taxon>Bacteria</taxon>
        <taxon>Pseudomonadati</taxon>
        <taxon>Bacteroidota</taxon>
        <taxon>Cytophagia</taxon>
        <taxon>Cytophagales</taxon>
        <taxon>Hymenobacteraceae</taxon>
        <taxon>Pontibacter</taxon>
    </lineage>
</organism>
<feature type="domain" description="Peptidoglycan recognition protein family" evidence="3">
    <location>
        <begin position="30"/>
        <end position="174"/>
    </location>
</feature>
<feature type="domain" description="N-acetylmuramoyl-L-alanine amidase" evidence="2">
    <location>
        <begin position="40"/>
        <end position="185"/>
    </location>
</feature>
<dbReference type="SUPFAM" id="SSF55846">
    <property type="entry name" value="N-acetylmuramoyl-L-alanine amidase-like"/>
    <property type="match status" value="1"/>
</dbReference>